<dbReference type="Gene3D" id="2.10.110.10">
    <property type="entry name" value="Cysteine Rich Protein"/>
    <property type="match status" value="2"/>
</dbReference>
<dbReference type="CDD" id="cd09352">
    <property type="entry name" value="LIM1_Ajuba_like"/>
    <property type="match status" value="1"/>
</dbReference>
<dbReference type="SUPFAM" id="SSF57716">
    <property type="entry name" value="Glucocorticoid receptor-like (DNA-binding domain)"/>
    <property type="match status" value="3"/>
</dbReference>
<feature type="compositionally biased region" description="Low complexity" evidence="6">
    <location>
        <begin position="264"/>
        <end position="285"/>
    </location>
</feature>
<feature type="domain" description="LIM zinc-binding" evidence="7">
    <location>
        <begin position="694"/>
        <end position="755"/>
    </location>
</feature>
<dbReference type="Proteomes" id="UP000694941">
    <property type="component" value="Unplaced"/>
</dbReference>
<dbReference type="Pfam" id="PF00412">
    <property type="entry name" value="LIM"/>
    <property type="match status" value="2"/>
</dbReference>
<dbReference type="PROSITE" id="PS50023">
    <property type="entry name" value="LIM_DOMAIN_2"/>
    <property type="match status" value="2"/>
</dbReference>
<feature type="region of interest" description="Disordered" evidence="6">
    <location>
        <begin position="562"/>
        <end position="628"/>
    </location>
</feature>
<evidence type="ECO:0000256" key="3">
    <source>
        <dbReference type="ARBA" id="ARBA00022833"/>
    </source>
</evidence>
<organism evidence="8 9">
    <name type="scientific">Limulus polyphemus</name>
    <name type="common">Atlantic horseshoe crab</name>
    <dbReference type="NCBI Taxonomy" id="6850"/>
    <lineage>
        <taxon>Eukaryota</taxon>
        <taxon>Metazoa</taxon>
        <taxon>Ecdysozoa</taxon>
        <taxon>Arthropoda</taxon>
        <taxon>Chelicerata</taxon>
        <taxon>Merostomata</taxon>
        <taxon>Xiphosura</taxon>
        <taxon>Limulidae</taxon>
        <taxon>Limulus</taxon>
    </lineage>
</organism>
<feature type="domain" description="LIM zinc-binding" evidence="7">
    <location>
        <begin position="759"/>
        <end position="819"/>
    </location>
</feature>
<reference evidence="9" key="1">
    <citation type="submission" date="2025-08" db="UniProtKB">
        <authorList>
            <consortium name="RefSeq"/>
        </authorList>
    </citation>
    <scope>IDENTIFICATION</scope>
    <source>
        <tissue evidence="9">Muscle</tissue>
    </source>
</reference>
<accession>A0ABM1B1P6</accession>
<name>A0ABM1B1P6_LIMPO</name>
<dbReference type="InterPro" id="IPR001781">
    <property type="entry name" value="Znf_LIM"/>
</dbReference>
<dbReference type="GeneID" id="106458099"/>
<keyword evidence="3 5" id="KW-0862">Zinc</keyword>
<evidence type="ECO:0000313" key="9">
    <source>
        <dbReference type="RefSeq" id="XP_013773009.1"/>
    </source>
</evidence>
<feature type="compositionally biased region" description="Polar residues" evidence="6">
    <location>
        <begin position="596"/>
        <end position="617"/>
    </location>
</feature>
<keyword evidence="1 5" id="KW-0479">Metal-binding</keyword>
<dbReference type="RefSeq" id="XP_013773009.1">
    <property type="nucleotide sequence ID" value="XM_013917555.2"/>
</dbReference>
<dbReference type="InterPro" id="IPR047172">
    <property type="entry name" value="Ajuba-like"/>
</dbReference>
<gene>
    <name evidence="9" type="primary">LOC106458099</name>
</gene>
<proteinExistence type="predicted"/>
<evidence type="ECO:0000256" key="2">
    <source>
        <dbReference type="ARBA" id="ARBA00022737"/>
    </source>
</evidence>
<dbReference type="PANTHER" id="PTHR24219">
    <property type="entry name" value="LIM DOMAIN-CONTAINING PROTEIN JUB"/>
    <property type="match status" value="1"/>
</dbReference>
<dbReference type="CDD" id="cd09355">
    <property type="entry name" value="LIM2_Ajuba_like"/>
    <property type="match status" value="1"/>
</dbReference>
<dbReference type="SMART" id="SM00132">
    <property type="entry name" value="LIM"/>
    <property type="match status" value="2"/>
</dbReference>
<sequence>MEPHDDELENDATRFMKDLSLFEVPSNDYFDFSSTVPKKSDTSANEEFEKKREIYANLDVFSRPHLSCQTATGEKLVESTYGKILSQAVDAKPQVGSQNGTGGSLYRGLGPVKSGATSCTSAVEKPVYGAGVTETLGSPSKRFVPPQGQGVTSNKSGGPRCLGAIESFAVGSSTKVKEPPVYTKIDRASVIAASRTATPKQPIPTTVVGGQTTENGTSGIVISSGYSQGSRALPAVPGSIGVAGELPSAKVHSQITPAVRGPDSTHSSPCSSLSSSSRESQHSNSPRASFASPIYENVQNLHVNQSVISSYGDSLSTGGGEIPHQNMQTSRSLVTQLSPKNSTSLTSVLHSKPATVETSLLGGYTHSSAGDYPIYANLQKIRDEGHFSGSGINRNNGSNLLKSEKLLRDIEALDSHRVEAKSDSFNLSQIHSIMAPKAASYTLASSFATNRNFPPPEYGTVLSQFPAGTPETYSNVKSVLLGTSTSHISAPSMSQSTSLNTSHLPMSSQVLRNLERAPPPYASSAGAPLDTQSSIPPKSILCGSGPGNATVASDYSRNPRVSLNYPSPYLNTPPEPAPLPSQHDLSPPPPAPPPGRSTQSLGLNSQSEPSRMAQQPPQVAPMAHHTISRNDLPPPPPYPGIGHRPNTLNAKTFLPYNVTPPRPKGPTEAEKKLEALTKQLEDEMENNPEGEFFGYCHTCGEKVTGAGQACQAMGNLYHTNCFICCSCGRALRGKAFYNVHGKVYCEEDYLYSGFQQTAEKCAVCDHLIMELILQAMGKSYHPGCFRCCVCNECLDGVPFTIDPNNKIYCVNDYHKIFAPKCAACGKAITPVEVLTDLSLVCF</sequence>
<evidence type="ECO:0000256" key="6">
    <source>
        <dbReference type="SAM" id="MobiDB-lite"/>
    </source>
</evidence>
<keyword evidence="4 5" id="KW-0440">LIM domain</keyword>
<evidence type="ECO:0000256" key="4">
    <source>
        <dbReference type="ARBA" id="ARBA00023038"/>
    </source>
</evidence>
<dbReference type="PANTHER" id="PTHR24219:SF4">
    <property type="entry name" value="LIM DOMAIN-CONTAINING PROTEIN JUB"/>
    <property type="match status" value="1"/>
</dbReference>
<keyword evidence="8" id="KW-1185">Reference proteome</keyword>
<evidence type="ECO:0000259" key="7">
    <source>
        <dbReference type="PROSITE" id="PS50023"/>
    </source>
</evidence>
<feature type="region of interest" description="Disordered" evidence="6">
    <location>
        <begin position="257"/>
        <end position="289"/>
    </location>
</feature>
<dbReference type="InterPro" id="IPR047245">
    <property type="entry name" value="Ajuba-like_LIM1"/>
</dbReference>
<feature type="region of interest" description="Disordered" evidence="6">
    <location>
        <begin position="138"/>
        <end position="157"/>
    </location>
</feature>
<feature type="region of interest" description="Disordered" evidence="6">
    <location>
        <begin position="517"/>
        <end position="542"/>
    </location>
</feature>
<protein>
    <submittedName>
        <fullName evidence="9">Flocculation protein FLO11-like isoform X1</fullName>
    </submittedName>
</protein>
<evidence type="ECO:0000256" key="5">
    <source>
        <dbReference type="PROSITE-ProRule" id="PRU00125"/>
    </source>
</evidence>
<keyword evidence="2" id="KW-0677">Repeat</keyword>
<evidence type="ECO:0000313" key="8">
    <source>
        <dbReference type="Proteomes" id="UP000694941"/>
    </source>
</evidence>
<evidence type="ECO:0000256" key="1">
    <source>
        <dbReference type="ARBA" id="ARBA00022723"/>
    </source>
</evidence>
<dbReference type="PROSITE" id="PS00478">
    <property type="entry name" value="LIM_DOMAIN_1"/>
    <property type="match status" value="1"/>
</dbReference>
<feature type="compositionally biased region" description="Pro residues" evidence="6">
    <location>
        <begin position="586"/>
        <end position="595"/>
    </location>
</feature>
<dbReference type="InterPro" id="IPR047247">
    <property type="entry name" value="Ajuba-like_LIM2"/>
</dbReference>